<organism evidence="2 3">
    <name type="scientific">Methanobacterium formicicum (strain DSM 3637 / PP1)</name>
    <dbReference type="NCBI Taxonomy" id="1204725"/>
    <lineage>
        <taxon>Archaea</taxon>
        <taxon>Methanobacteriati</taxon>
        <taxon>Methanobacteriota</taxon>
        <taxon>Methanomada group</taxon>
        <taxon>Methanobacteria</taxon>
        <taxon>Methanobacteriales</taxon>
        <taxon>Methanobacteriaceae</taxon>
        <taxon>Methanobacterium</taxon>
    </lineage>
</organism>
<reference evidence="2 3" key="1">
    <citation type="journal article" date="2012" name="J. Bacteriol.">
        <title>Draft genome sequence of Methanobacterium formicicum DSM 3637, an archaebacterium isolated from the methane producer amoeba Pelomyxa palustris.</title>
        <authorList>
            <person name="Gutierrez G."/>
        </authorList>
    </citation>
    <scope>NUCLEOTIDE SEQUENCE [LARGE SCALE GENOMIC DNA]</scope>
    <source>
        <strain evidence="3">DSM 3637 / PP1</strain>
    </source>
</reference>
<dbReference type="AlphaFoldDB" id="K2QXN7"/>
<keyword evidence="3" id="KW-1185">Reference proteome</keyword>
<gene>
    <name evidence="2" type="ORF">A994_10584</name>
</gene>
<dbReference type="InterPro" id="IPR003731">
    <property type="entry name" value="Di-Nase_FeMo-co_biosynth"/>
</dbReference>
<evidence type="ECO:0000313" key="2">
    <source>
        <dbReference type="EMBL" id="EKF85058.1"/>
    </source>
</evidence>
<dbReference type="OrthoDB" id="85838at2157"/>
<name>K2QXN7_METFP</name>
<evidence type="ECO:0000259" key="1">
    <source>
        <dbReference type="Pfam" id="PF02579"/>
    </source>
</evidence>
<dbReference type="Proteomes" id="UP000007360">
    <property type="component" value="Unassembled WGS sequence"/>
</dbReference>
<evidence type="ECO:0000313" key="3">
    <source>
        <dbReference type="Proteomes" id="UP000007360"/>
    </source>
</evidence>
<dbReference type="SUPFAM" id="SSF53146">
    <property type="entry name" value="Nitrogenase accessory factor-like"/>
    <property type="match status" value="1"/>
</dbReference>
<proteinExistence type="predicted"/>
<protein>
    <submittedName>
        <fullName evidence="2">Dinitrogenase iron-molybdenum cofactor biosynthesis protein</fullName>
    </submittedName>
</protein>
<dbReference type="Gene3D" id="3.30.420.130">
    <property type="entry name" value="Dinitrogenase iron-molybdenum cofactor biosynthesis domain"/>
    <property type="match status" value="1"/>
</dbReference>
<dbReference type="Pfam" id="PF02579">
    <property type="entry name" value="Nitro_FeMo-Co"/>
    <property type="match status" value="1"/>
</dbReference>
<dbReference type="PANTHER" id="PTHR33937">
    <property type="entry name" value="IRON-MOLYBDENUM PROTEIN-RELATED-RELATED"/>
    <property type="match status" value="1"/>
</dbReference>
<feature type="domain" description="Dinitrogenase iron-molybdenum cofactor biosynthesis" evidence="1">
    <location>
        <begin position="11"/>
        <end position="105"/>
    </location>
</feature>
<dbReference type="InterPro" id="IPR051840">
    <property type="entry name" value="NifX/NifY_domain"/>
</dbReference>
<dbReference type="InterPro" id="IPR036105">
    <property type="entry name" value="DiNase_FeMo-co_biosyn_sf"/>
</dbReference>
<dbReference type="PANTHER" id="PTHR33937:SF2">
    <property type="entry name" value="DINITROGENASE IRON-MOLYBDENUM COFACTOR BIOSYNTHESIS DOMAIN-CONTAINING PROTEIN"/>
    <property type="match status" value="1"/>
</dbReference>
<accession>K2QXN7</accession>
<dbReference type="RefSeq" id="WP_004031575.1">
    <property type="nucleotide sequence ID" value="NZ_AMPO01000010.1"/>
</dbReference>
<dbReference type="EMBL" id="AMPO01000010">
    <property type="protein sequence ID" value="EKF85058.1"/>
    <property type="molecule type" value="Genomic_DNA"/>
</dbReference>
<comment type="caution">
    <text evidence="2">The sequence shown here is derived from an EMBL/GenBank/DDBJ whole genome shotgun (WGS) entry which is preliminary data.</text>
</comment>
<sequence length="115" mass="12552">MSIKVAVASSDGKYINQHFGMASQFLIFELDDDGTHKFLELRENKPACSTEGHSELSMEESVKLISDCQAVLAGQIGPGAIDILLKNNIDPYIAPTFIEDALKELAGIIQTKKNN</sequence>
<dbReference type="PATRIC" id="fig|1204725.3.peg.2130"/>